<dbReference type="Proteomes" id="UP000652761">
    <property type="component" value="Unassembled WGS sequence"/>
</dbReference>
<accession>A0A843WHD7</accession>
<comment type="caution">
    <text evidence="2">The sequence shown here is derived from an EMBL/GenBank/DDBJ whole genome shotgun (WGS) entry which is preliminary data.</text>
</comment>
<evidence type="ECO:0000256" key="1">
    <source>
        <dbReference type="SAM" id="MobiDB-lite"/>
    </source>
</evidence>
<keyword evidence="3" id="KW-1185">Reference proteome</keyword>
<feature type="region of interest" description="Disordered" evidence="1">
    <location>
        <begin position="1"/>
        <end position="43"/>
    </location>
</feature>
<evidence type="ECO:0000313" key="2">
    <source>
        <dbReference type="EMBL" id="MQM10903.1"/>
    </source>
</evidence>
<name>A0A843WHD7_COLES</name>
<dbReference type="EMBL" id="NMUH01004816">
    <property type="protein sequence ID" value="MQM10903.1"/>
    <property type="molecule type" value="Genomic_DNA"/>
</dbReference>
<reference evidence="2" key="1">
    <citation type="submission" date="2017-07" db="EMBL/GenBank/DDBJ databases">
        <title>Taro Niue Genome Assembly and Annotation.</title>
        <authorList>
            <person name="Atibalentja N."/>
            <person name="Keating K."/>
            <person name="Fields C.J."/>
        </authorList>
    </citation>
    <scope>NUCLEOTIDE SEQUENCE</scope>
    <source>
        <strain evidence="2">Niue_2</strain>
        <tissue evidence="2">Leaf</tissue>
    </source>
</reference>
<organism evidence="2 3">
    <name type="scientific">Colocasia esculenta</name>
    <name type="common">Wild taro</name>
    <name type="synonym">Arum esculentum</name>
    <dbReference type="NCBI Taxonomy" id="4460"/>
    <lineage>
        <taxon>Eukaryota</taxon>
        <taxon>Viridiplantae</taxon>
        <taxon>Streptophyta</taxon>
        <taxon>Embryophyta</taxon>
        <taxon>Tracheophyta</taxon>
        <taxon>Spermatophyta</taxon>
        <taxon>Magnoliopsida</taxon>
        <taxon>Liliopsida</taxon>
        <taxon>Araceae</taxon>
        <taxon>Aroideae</taxon>
        <taxon>Colocasieae</taxon>
        <taxon>Colocasia</taxon>
    </lineage>
</organism>
<dbReference type="AlphaFoldDB" id="A0A843WHD7"/>
<gene>
    <name evidence="2" type="ORF">Taro_043803</name>
</gene>
<sequence length="93" mass="10678">MRRMPKQTKKRQKQLEKSINDGDIGNYSGELRNDGKNPKMSANGRSLWLAIPDLGIAKKWQEPLLKVRKWLKSPGMSRNDPKALWIQEMTSAS</sequence>
<protein>
    <submittedName>
        <fullName evidence="2">Uncharacterized protein</fullName>
    </submittedName>
</protein>
<proteinExistence type="predicted"/>
<evidence type="ECO:0000313" key="3">
    <source>
        <dbReference type="Proteomes" id="UP000652761"/>
    </source>
</evidence>
<feature type="compositionally biased region" description="Basic residues" evidence="1">
    <location>
        <begin position="1"/>
        <end position="12"/>
    </location>
</feature>